<evidence type="ECO:0000313" key="10">
    <source>
        <dbReference type="EMBL" id="MBN3272275.1"/>
    </source>
</evidence>
<feature type="non-terminal residue" evidence="10">
    <location>
        <position position="1"/>
    </location>
</feature>
<evidence type="ECO:0000256" key="6">
    <source>
        <dbReference type="ARBA" id="ARBA00022989"/>
    </source>
</evidence>
<dbReference type="PANTHER" id="PTHR38490:SF1">
    <property type="entry name" value="CYSTEINE AND TYROSINE-RICH PROTEIN 1"/>
    <property type="match status" value="1"/>
</dbReference>
<protein>
    <recommendedName>
        <fullName evidence="3">Cysteine and tyrosine-rich protein 1</fullName>
    </recommendedName>
</protein>
<feature type="non-terminal residue" evidence="10">
    <location>
        <position position="141"/>
    </location>
</feature>
<keyword evidence="5 9" id="KW-0732">Signal</keyword>
<comment type="subcellular location">
    <subcellularLocation>
        <location evidence="1">Membrane</location>
        <topology evidence="1">Single-pass type I membrane protein</topology>
    </subcellularLocation>
</comment>
<evidence type="ECO:0000256" key="9">
    <source>
        <dbReference type="SAM" id="SignalP"/>
    </source>
</evidence>
<evidence type="ECO:0000256" key="1">
    <source>
        <dbReference type="ARBA" id="ARBA00004479"/>
    </source>
</evidence>
<accession>A0ABS2XDJ4</accession>
<keyword evidence="7 8" id="KW-0472">Membrane</keyword>
<name>A0ABS2XDJ4_POLSP</name>
<dbReference type="EMBL" id="JAAWVQ010018261">
    <property type="protein sequence ID" value="MBN3272275.1"/>
    <property type="molecule type" value="Genomic_DNA"/>
</dbReference>
<feature type="transmembrane region" description="Helical" evidence="8">
    <location>
        <begin position="52"/>
        <end position="75"/>
    </location>
</feature>
<keyword evidence="11" id="KW-1185">Reference proteome</keyword>
<evidence type="ECO:0000256" key="2">
    <source>
        <dbReference type="ARBA" id="ARBA00009401"/>
    </source>
</evidence>
<comment type="caution">
    <text evidence="10">The sequence shown here is derived from an EMBL/GenBank/DDBJ whole genome shotgun (WGS) entry which is preliminary data.</text>
</comment>
<evidence type="ECO:0000256" key="5">
    <source>
        <dbReference type="ARBA" id="ARBA00022729"/>
    </source>
</evidence>
<keyword evidence="6 8" id="KW-1133">Transmembrane helix</keyword>
<dbReference type="PANTHER" id="PTHR38490">
    <property type="entry name" value="CYSTEINE AND TYROSINE-RICH PROTEIN 1"/>
    <property type="match status" value="1"/>
</dbReference>
<evidence type="ECO:0000256" key="8">
    <source>
        <dbReference type="SAM" id="Phobius"/>
    </source>
</evidence>
<gene>
    <name evidence="10" type="primary">Cyyr1</name>
    <name evidence="10" type="ORF">GTO93_0015023</name>
</gene>
<evidence type="ECO:0000256" key="7">
    <source>
        <dbReference type="ARBA" id="ARBA00023136"/>
    </source>
</evidence>
<proteinExistence type="inferred from homology"/>
<organism evidence="10 11">
    <name type="scientific">Polyodon spathula</name>
    <name type="common">North American paddlefish</name>
    <name type="synonym">Squalus spathula</name>
    <dbReference type="NCBI Taxonomy" id="7913"/>
    <lineage>
        <taxon>Eukaryota</taxon>
        <taxon>Metazoa</taxon>
        <taxon>Chordata</taxon>
        <taxon>Craniata</taxon>
        <taxon>Vertebrata</taxon>
        <taxon>Euteleostomi</taxon>
        <taxon>Actinopterygii</taxon>
        <taxon>Chondrostei</taxon>
        <taxon>Acipenseriformes</taxon>
        <taxon>Polyodontidae</taxon>
        <taxon>Polyodon</taxon>
    </lineage>
</organism>
<dbReference type="Pfam" id="PF10873">
    <property type="entry name" value="CYYR1"/>
    <property type="match status" value="1"/>
</dbReference>
<sequence>FIGQGLTHCLHVFFTGGCLAECDVCSRYCCEGSPPFCCSYYAYIGNVLSGTAIAGIVFGIVFLMGVIAGVAICICMCMKSGRSSRVGVFRTAHISTIGGYPGKRRGKDQECCTHSAAPYFTDSYNLLAAWPTWVFTDSLIT</sequence>
<feature type="chain" id="PRO_5046620984" description="Cysteine and tyrosine-rich protein 1" evidence="9">
    <location>
        <begin position="21"/>
        <end position="141"/>
    </location>
</feature>
<dbReference type="Proteomes" id="UP001166093">
    <property type="component" value="Unassembled WGS sequence"/>
</dbReference>
<keyword evidence="4 8" id="KW-0812">Transmembrane</keyword>
<feature type="signal peptide" evidence="9">
    <location>
        <begin position="1"/>
        <end position="20"/>
    </location>
</feature>
<comment type="similarity">
    <text evidence="2">Belongs to the CYYR1 family.</text>
</comment>
<evidence type="ECO:0000256" key="3">
    <source>
        <dbReference type="ARBA" id="ARBA00016494"/>
    </source>
</evidence>
<evidence type="ECO:0000256" key="4">
    <source>
        <dbReference type="ARBA" id="ARBA00022692"/>
    </source>
</evidence>
<evidence type="ECO:0000313" key="11">
    <source>
        <dbReference type="Proteomes" id="UP001166093"/>
    </source>
</evidence>
<reference evidence="10" key="1">
    <citation type="journal article" date="2021" name="Cell">
        <title>Tracing the genetic footprints of vertebrate landing in non-teleost ray-finned fishes.</title>
        <authorList>
            <person name="Bi X."/>
            <person name="Wang K."/>
            <person name="Yang L."/>
            <person name="Pan H."/>
            <person name="Jiang H."/>
            <person name="Wei Q."/>
            <person name="Fang M."/>
            <person name="Yu H."/>
            <person name="Zhu C."/>
            <person name="Cai Y."/>
            <person name="He Y."/>
            <person name="Gan X."/>
            <person name="Zeng H."/>
            <person name="Yu D."/>
            <person name="Zhu Y."/>
            <person name="Jiang H."/>
            <person name="Qiu Q."/>
            <person name="Yang H."/>
            <person name="Zhang Y.E."/>
            <person name="Wang W."/>
            <person name="Zhu M."/>
            <person name="He S."/>
            <person name="Zhang G."/>
        </authorList>
    </citation>
    <scope>NUCLEOTIDE SEQUENCE</scope>
    <source>
        <strain evidence="10">Pddl_001</strain>
    </source>
</reference>
<dbReference type="InterPro" id="IPR022640">
    <property type="entry name" value="CYYR1"/>
</dbReference>